<dbReference type="InterPro" id="IPR033128">
    <property type="entry name" value="Adenylosuccin_syn_Lys_AS"/>
</dbReference>
<dbReference type="InterPro" id="IPR042110">
    <property type="entry name" value="Adenylosuccinate_synth_dom2"/>
</dbReference>
<evidence type="ECO:0000256" key="2">
    <source>
        <dbReference type="ARBA" id="ARBA00022598"/>
    </source>
</evidence>
<evidence type="ECO:0000256" key="9">
    <source>
        <dbReference type="PROSITE-ProRule" id="PRU10134"/>
    </source>
</evidence>
<comment type="catalytic activity">
    <reaction evidence="8 10">
        <text>IMP + L-aspartate + GTP = N(6)-(1,2-dicarboxyethyl)-AMP + GDP + phosphate + 2 H(+)</text>
        <dbReference type="Rhea" id="RHEA:15753"/>
        <dbReference type="ChEBI" id="CHEBI:15378"/>
        <dbReference type="ChEBI" id="CHEBI:29991"/>
        <dbReference type="ChEBI" id="CHEBI:37565"/>
        <dbReference type="ChEBI" id="CHEBI:43474"/>
        <dbReference type="ChEBI" id="CHEBI:57567"/>
        <dbReference type="ChEBI" id="CHEBI:58053"/>
        <dbReference type="ChEBI" id="CHEBI:58189"/>
        <dbReference type="EC" id="6.3.4.4"/>
    </reaction>
</comment>
<name>A0A1F7WLN8_9BACT</name>
<dbReference type="Proteomes" id="UP000178735">
    <property type="component" value="Unassembled WGS sequence"/>
</dbReference>
<keyword evidence="8" id="KW-0963">Cytoplasm</keyword>
<feature type="binding site" evidence="8">
    <location>
        <begin position="325"/>
        <end position="327"/>
    </location>
    <ligand>
        <name>GTP</name>
        <dbReference type="ChEBI" id="CHEBI:37565"/>
    </ligand>
</feature>
<feature type="binding site" evidence="8">
    <location>
        <position position="139"/>
    </location>
    <ligand>
        <name>IMP</name>
        <dbReference type="ChEBI" id="CHEBI:58053"/>
        <note>ligand shared between dimeric partners</note>
    </ligand>
</feature>
<dbReference type="GO" id="GO:0005525">
    <property type="term" value="F:GTP binding"/>
    <property type="evidence" value="ECO:0007669"/>
    <property type="project" value="UniProtKB-UniRule"/>
</dbReference>
<dbReference type="GO" id="GO:0004019">
    <property type="term" value="F:adenylosuccinate synthase activity"/>
    <property type="evidence" value="ECO:0007669"/>
    <property type="project" value="UniProtKB-UniRule"/>
</dbReference>
<feature type="active site" description="Proton acceptor" evidence="8">
    <location>
        <position position="13"/>
    </location>
</feature>
<feature type="binding site" evidence="8">
    <location>
        <begin position="391"/>
        <end position="393"/>
    </location>
    <ligand>
        <name>GTP</name>
        <dbReference type="ChEBI" id="CHEBI:37565"/>
    </ligand>
</feature>
<feature type="binding site" description="in other chain" evidence="8">
    <location>
        <begin position="38"/>
        <end position="41"/>
    </location>
    <ligand>
        <name>IMP</name>
        <dbReference type="ChEBI" id="CHEBI:58053"/>
        <note>ligand shared between dimeric partners</note>
    </ligand>
</feature>
<gene>
    <name evidence="8" type="primary">purA</name>
    <name evidence="11" type="ORF">A2008_00400</name>
</gene>
<keyword evidence="5 8" id="KW-0658">Purine biosynthesis</keyword>
<evidence type="ECO:0000256" key="8">
    <source>
        <dbReference type="HAMAP-Rule" id="MF_00011"/>
    </source>
</evidence>
<comment type="similarity">
    <text evidence="8 10">Belongs to the adenylosuccinate synthetase family.</text>
</comment>
<feature type="binding site" evidence="8">
    <location>
        <position position="13"/>
    </location>
    <ligand>
        <name>Mg(2+)</name>
        <dbReference type="ChEBI" id="CHEBI:18420"/>
    </ligand>
</feature>
<dbReference type="GO" id="GO:0046040">
    <property type="term" value="P:IMP metabolic process"/>
    <property type="evidence" value="ECO:0007669"/>
    <property type="project" value="TreeGrafter"/>
</dbReference>
<dbReference type="EMBL" id="MGFH01000195">
    <property type="protein sequence ID" value="OGM02925.1"/>
    <property type="molecule type" value="Genomic_DNA"/>
</dbReference>
<accession>A0A1F7WLN8</accession>
<dbReference type="Gene3D" id="3.40.440.10">
    <property type="entry name" value="Adenylosuccinate Synthetase, subunit A, domain 1"/>
    <property type="match status" value="1"/>
</dbReference>
<feature type="binding site" description="in other chain" evidence="8">
    <location>
        <position position="297"/>
    </location>
    <ligand>
        <name>IMP</name>
        <dbReference type="ChEBI" id="CHEBI:58053"/>
        <note>ligand shared between dimeric partners</note>
    </ligand>
</feature>
<feature type="binding site" description="in other chain" evidence="8">
    <location>
        <position position="125"/>
    </location>
    <ligand>
        <name>IMP</name>
        <dbReference type="ChEBI" id="CHEBI:58053"/>
        <note>ligand shared between dimeric partners</note>
    </ligand>
</feature>
<feature type="binding site" evidence="8">
    <location>
        <begin position="40"/>
        <end position="42"/>
    </location>
    <ligand>
        <name>GTP</name>
        <dbReference type="ChEBI" id="CHEBI:37565"/>
    </ligand>
</feature>
<comment type="pathway">
    <text evidence="8 10">Purine metabolism; AMP biosynthesis via de novo pathway; AMP from IMP: step 1/2.</text>
</comment>
<dbReference type="InterPro" id="IPR042109">
    <property type="entry name" value="Adenylosuccinate_synth_dom1"/>
</dbReference>
<proteinExistence type="inferred from homology"/>
<keyword evidence="3 8" id="KW-0479">Metal-binding</keyword>
<evidence type="ECO:0000256" key="4">
    <source>
        <dbReference type="ARBA" id="ARBA00022741"/>
    </source>
</evidence>
<feature type="binding site" description="in other chain" evidence="8">
    <location>
        <position position="234"/>
    </location>
    <ligand>
        <name>IMP</name>
        <dbReference type="ChEBI" id="CHEBI:58053"/>
        <note>ligand shared between dimeric partners</note>
    </ligand>
</feature>
<dbReference type="GO" id="GO:0005737">
    <property type="term" value="C:cytoplasm"/>
    <property type="evidence" value="ECO:0007669"/>
    <property type="project" value="UniProtKB-SubCell"/>
</dbReference>
<feature type="binding site" evidence="8">
    <location>
        <begin position="12"/>
        <end position="18"/>
    </location>
    <ligand>
        <name>GTP</name>
        <dbReference type="ChEBI" id="CHEBI:37565"/>
    </ligand>
</feature>
<dbReference type="HAMAP" id="MF_00011">
    <property type="entry name" value="Adenylosucc_synth"/>
    <property type="match status" value="1"/>
</dbReference>
<keyword evidence="2 8" id="KW-0436">Ligase</keyword>
<keyword evidence="4 8" id="KW-0547">Nucleotide-binding</keyword>
<comment type="subunit">
    <text evidence="1 8">Homodimer.</text>
</comment>
<feature type="active site" evidence="9">
    <location>
        <position position="136"/>
    </location>
</feature>
<feature type="binding site" description="in other chain" evidence="8">
    <location>
        <begin position="13"/>
        <end position="16"/>
    </location>
    <ligand>
        <name>IMP</name>
        <dbReference type="ChEBI" id="CHEBI:58053"/>
        <note>ligand shared between dimeric partners</note>
    </ligand>
</feature>
<comment type="subcellular location">
    <subcellularLocation>
        <location evidence="8">Cytoplasm</location>
    </subcellularLocation>
</comment>
<feature type="binding site" evidence="8">
    <location>
        <position position="40"/>
    </location>
    <ligand>
        <name>Mg(2+)</name>
        <dbReference type="ChEBI" id="CHEBI:18420"/>
    </ligand>
</feature>
<dbReference type="NCBIfam" id="NF002223">
    <property type="entry name" value="PRK01117.1"/>
    <property type="match status" value="1"/>
</dbReference>
<reference evidence="11 12" key="1">
    <citation type="journal article" date="2016" name="Nat. Commun.">
        <title>Thousands of microbial genomes shed light on interconnected biogeochemical processes in an aquifer system.</title>
        <authorList>
            <person name="Anantharaman K."/>
            <person name="Brown C.T."/>
            <person name="Hug L.A."/>
            <person name="Sharon I."/>
            <person name="Castelle C.J."/>
            <person name="Probst A.J."/>
            <person name="Thomas B.C."/>
            <person name="Singh A."/>
            <person name="Wilkins M.J."/>
            <person name="Karaoz U."/>
            <person name="Brodie E.L."/>
            <person name="Williams K.H."/>
            <person name="Hubbard S.S."/>
            <person name="Banfield J.F."/>
        </authorList>
    </citation>
    <scope>NUCLEOTIDE SEQUENCE [LARGE SCALE GENOMIC DNA]</scope>
</reference>
<dbReference type="STRING" id="1817813.A2008_00400"/>
<dbReference type="InterPro" id="IPR018220">
    <property type="entry name" value="Adenylosuccin_syn_GTP-bd"/>
</dbReference>
<dbReference type="AlphaFoldDB" id="A0A1F7WLN8"/>
<evidence type="ECO:0000256" key="1">
    <source>
        <dbReference type="ARBA" id="ARBA00011738"/>
    </source>
</evidence>
<dbReference type="GO" id="GO:0000287">
    <property type="term" value="F:magnesium ion binding"/>
    <property type="evidence" value="ECO:0007669"/>
    <property type="project" value="UniProtKB-UniRule"/>
</dbReference>
<dbReference type="PANTHER" id="PTHR11846">
    <property type="entry name" value="ADENYLOSUCCINATE SYNTHETASE"/>
    <property type="match status" value="1"/>
</dbReference>
<protein>
    <recommendedName>
        <fullName evidence="8 10">Adenylosuccinate synthetase</fullName>
        <shortName evidence="8">AMPSase</shortName>
        <shortName evidence="8">AdSS</shortName>
        <ecNumber evidence="8 10">6.3.4.4</ecNumber>
    </recommendedName>
    <alternativeName>
        <fullName evidence="8">IMP--aspartate ligase</fullName>
    </alternativeName>
</protein>
<dbReference type="NCBIfam" id="TIGR00184">
    <property type="entry name" value="purA"/>
    <property type="match status" value="1"/>
</dbReference>
<dbReference type="InterPro" id="IPR042111">
    <property type="entry name" value="Adenylosuccinate_synth_dom3"/>
</dbReference>
<evidence type="ECO:0000256" key="7">
    <source>
        <dbReference type="ARBA" id="ARBA00023134"/>
    </source>
</evidence>
<comment type="caution">
    <text evidence="11">The sequence shown here is derived from an EMBL/GenBank/DDBJ whole genome shotgun (WGS) entry which is preliminary data.</text>
</comment>
<dbReference type="Pfam" id="PF00709">
    <property type="entry name" value="Adenylsucc_synt"/>
    <property type="match status" value="1"/>
</dbReference>
<dbReference type="SUPFAM" id="SSF52540">
    <property type="entry name" value="P-loop containing nucleoside triphosphate hydrolases"/>
    <property type="match status" value="1"/>
</dbReference>
<dbReference type="UniPathway" id="UPA00075">
    <property type="reaction ID" value="UER00335"/>
</dbReference>
<keyword evidence="6 8" id="KW-0460">Magnesium</keyword>
<feature type="active site" description="Proton donor" evidence="8">
    <location>
        <position position="41"/>
    </location>
</feature>
<keyword evidence="7 8" id="KW-0342">GTP-binding</keyword>
<dbReference type="InterPro" id="IPR001114">
    <property type="entry name" value="Adenylosuccinate_synthetase"/>
</dbReference>
<dbReference type="CDD" id="cd03108">
    <property type="entry name" value="AdSS"/>
    <property type="match status" value="1"/>
</dbReference>
<evidence type="ECO:0000256" key="6">
    <source>
        <dbReference type="ARBA" id="ARBA00022842"/>
    </source>
</evidence>
<comment type="function">
    <text evidence="8">Plays an important role in the de novo pathway of purine nucleotide biosynthesis. Catalyzes the first committed step in the biosynthesis of AMP from IMP.</text>
</comment>
<dbReference type="SMART" id="SM00788">
    <property type="entry name" value="Adenylsucc_synt"/>
    <property type="match status" value="1"/>
</dbReference>
<dbReference type="PROSITE" id="PS01266">
    <property type="entry name" value="ADENYLOSUCCIN_SYN_1"/>
    <property type="match status" value="1"/>
</dbReference>
<dbReference type="FunFam" id="3.90.170.10:FF:000001">
    <property type="entry name" value="Adenylosuccinate synthetase"/>
    <property type="match status" value="1"/>
</dbReference>
<dbReference type="GO" id="GO:0044208">
    <property type="term" value="P:'de novo' AMP biosynthetic process"/>
    <property type="evidence" value="ECO:0007669"/>
    <property type="project" value="UniProtKB-UniRule"/>
</dbReference>
<feature type="binding site" evidence="8">
    <location>
        <position position="299"/>
    </location>
    <ligand>
        <name>GTP</name>
        <dbReference type="ChEBI" id="CHEBI:37565"/>
    </ligand>
</feature>
<evidence type="ECO:0000256" key="10">
    <source>
        <dbReference type="RuleBase" id="RU000520"/>
    </source>
</evidence>
<evidence type="ECO:0000313" key="11">
    <source>
        <dbReference type="EMBL" id="OGM02925.1"/>
    </source>
</evidence>
<dbReference type="EC" id="6.3.4.4" evidence="8 10"/>
<evidence type="ECO:0000313" key="12">
    <source>
        <dbReference type="Proteomes" id="UP000178735"/>
    </source>
</evidence>
<dbReference type="PANTHER" id="PTHR11846:SF0">
    <property type="entry name" value="ADENYLOSUCCINATE SYNTHETASE"/>
    <property type="match status" value="1"/>
</dbReference>
<feature type="binding site" description="in other chain" evidence="8">
    <location>
        <position position="219"/>
    </location>
    <ligand>
        <name>IMP</name>
        <dbReference type="ChEBI" id="CHEBI:58053"/>
        <note>ligand shared between dimeric partners</note>
    </ligand>
</feature>
<organism evidence="11 12">
    <name type="scientific">Candidatus Wallbacteria bacterium GWC2_49_35</name>
    <dbReference type="NCBI Taxonomy" id="1817813"/>
    <lineage>
        <taxon>Bacteria</taxon>
        <taxon>Candidatus Walliibacteriota</taxon>
    </lineage>
</organism>
<dbReference type="PROSITE" id="PS00513">
    <property type="entry name" value="ADENYLOSUCCIN_SYN_2"/>
    <property type="match status" value="1"/>
</dbReference>
<evidence type="ECO:0000256" key="5">
    <source>
        <dbReference type="ARBA" id="ARBA00022755"/>
    </source>
</evidence>
<dbReference type="InterPro" id="IPR027417">
    <property type="entry name" value="P-loop_NTPase"/>
</dbReference>
<feature type="binding site" evidence="8">
    <location>
        <begin position="293"/>
        <end position="299"/>
    </location>
    <ligand>
        <name>substrate</name>
    </ligand>
</feature>
<dbReference type="Gene3D" id="1.10.300.10">
    <property type="entry name" value="Adenylosuccinate Synthetase, subunit A, domain 2"/>
    <property type="match status" value="1"/>
</dbReference>
<evidence type="ECO:0000256" key="3">
    <source>
        <dbReference type="ARBA" id="ARBA00022723"/>
    </source>
</evidence>
<sequence length="408" mass="44596">MSNYIILGAQWGDEGKGKIVDMLSSRMDVVVRFHGGANAGHTLVVNGDKTVLHLVPSGIMSKNCMNVIGNGCAVDPCLLAEEIETIRKAGVEVNAGNFMISRNAHIVTPVHKFLDRISGGMIGTTGRGIGPCYADKAARTGIRMEEITGGNLEGRYRELFEKHEYAINSSAIANEFSFELSFKKFERDAGTLREYVKDAAETIYSVSRAGGNILFEGAQGAFLDIDSGTYPFVTSSNTTIGGAYTGSGVYLDFGKRIAIVKAYATRVGNGPFPTESNDETGARLREAGHEYGATTGRPRRCGWIDLKMLKLSFIMNGFNYIALTKVDCLGIFDKILAAVDYDGEGFPRYLEFEGWKTDISGVTKFKELPANCRKYIDFIEEYMGVPVGLVSVGPDRNQTIVKEPLWKD</sequence>
<dbReference type="Gene3D" id="3.90.170.10">
    <property type="entry name" value="Adenylosuccinate Synthetase, subunit A, domain 3"/>
    <property type="match status" value="1"/>
</dbReference>
<comment type="cofactor">
    <cofactor evidence="8">
        <name>Mg(2+)</name>
        <dbReference type="ChEBI" id="CHEBI:18420"/>
    </cofactor>
    <text evidence="8">Binds 1 Mg(2+) ion per subunit.</text>
</comment>